<protein>
    <submittedName>
        <fullName evidence="7">UPF0121 membrane protein YLR064W</fullName>
    </submittedName>
</protein>
<feature type="transmembrane region" description="Helical" evidence="6">
    <location>
        <begin position="169"/>
        <end position="191"/>
    </location>
</feature>
<evidence type="ECO:0000313" key="8">
    <source>
        <dbReference type="Proteomes" id="UP000422736"/>
    </source>
</evidence>
<keyword evidence="2 6" id="KW-0812">Transmembrane</keyword>
<organism evidence="7 8">
    <name type="scientific">Kluyveromyces marxianus</name>
    <name type="common">Yeast</name>
    <name type="synonym">Candida kefyr</name>
    <dbReference type="NCBI Taxonomy" id="4911"/>
    <lineage>
        <taxon>Eukaryota</taxon>
        <taxon>Fungi</taxon>
        <taxon>Dikarya</taxon>
        <taxon>Ascomycota</taxon>
        <taxon>Saccharomycotina</taxon>
        <taxon>Saccharomycetes</taxon>
        <taxon>Saccharomycetales</taxon>
        <taxon>Saccharomycetaceae</taxon>
        <taxon>Kluyveromyces</taxon>
    </lineage>
</organism>
<evidence type="ECO:0000256" key="2">
    <source>
        <dbReference type="ARBA" id="ARBA00022692"/>
    </source>
</evidence>
<evidence type="ECO:0000313" key="7">
    <source>
        <dbReference type="EMBL" id="QGN18043.1"/>
    </source>
</evidence>
<gene>
    <name evidence="7" type="primary">PER33</name>
    <name evidence="7" type="ORF">FIM1_4359</name>
</gene>
<sequence>MVDRRANSGTSGGNRRSAARPTSSFGSVLRAKSKQPQFYWFLANAFCLYYYVQYMLSFREHSIKTNHRKILICMVISYGIVLHQYVKSKQLTFQWANLKQQIRQLDNLQYFTLSVVLLTCSLGGGKTLSGTESSMAIYSLFHALNYFKENVLPFIPINPMLKGSLSNKITSFITTYNAAFFQVAVSLELGAMFKWFPTLPIRLLVLLVRFDASSLFTLLSIWTYATFFKLRYNQSEQMRILCNERQVALEQLIATRVPALMDKYLGVKHLAKVFFDRIPA</sequence>
<evidence type="ECO:0000256" key="1">
    <source>
        <dbReference type="ARBA" id="ARBA00004141"/>
    </source>
</evidence>
<keyword evidence="3 6" id="KW-1133">Transmembrane helix</keyword>
<evidence type="ECO:0000256" key="3">
    <source>
        <dbReference type="ARBA" id="ARBA00022989"/>
    </source>
</evidence>
<dbReference type="Proteomes" id="UP000422736">
    <property type="component" value="Chromosome 7"/>
</dbReference>
<feature type="transmembrane region" description="Helical" evidence="6">
    <location>
        <begin position="68"/>
        <end position="86"/>
    </location>
</feature>
<comment type="subcellular location">
    <subcellularLocation>
        <location evidence="1">Membrane</location>
        <topology evidence="1">Multi-pass membrane protein</topology>
    </subcellularLocation>
</comment>
<feature type="region of interest" description="Disordered" evidence="5">
    <location>
        <begin position="1"/>
        <end position="21"/>
    </location>
</feature>
<reference evidence="7 8" key="1">
    <citation type="submission" date="2016-03" db="EMBL/GenBank/DDBJ databases">
        <title>How can Kluyveromyces marxianus grow so fast - potential evolutionary course in Saccharomyces Complex revealed by comparative genomics.</title>
        <authorList>
            <person name="Mo W."/>
            <person name="Lu W."/>
            <person name="Yang X."/>
            <person name="Qi J."/>
            <person name="Lv H."/>
        </authorList>
    </citation>
    <scope>NUCLEOTIDE SEQUENCE [LARGE SCALE GENOMIC DNA]</scope>
    <source>
        <strain evidence="7 8">FIM1</strain>
    </source>
</reference>
<accession>A0ABX6F3Y4</accession>
<name>A0ABX6F3Y4_KLUMA</name>
<keyword evidence="4 6" id="KW-0472">Membrane</keyword>
<keyword evidence="8" id="KW-1185">Reference proteome</keyword>
<dbReference type="PANTHER" id="PTHR12703:SF4">
    <property type="entry name" value="TRANSMEMBRANE PROTEIN 33"/>
    <property type="match status" value="1"/>
</dbReference>
<evidence type="ECO:0000256" key="6">
    <source>
        <dbReference type="SAM" id="Phobius"/>
    </source>
</evidence>
<evidence type="ECO:0000256" key="5">
    <source>
        <dbReference type="SAM" id="MobiDB-lite"/>
    </source>
</evidence>
<dbReference type="InterPro" id="IPR051645">
    <property type="entry name" value="PER33/POM33_regulator"/>
</dbReference>
<dbReference type="PANTHER" id="PTHR12703">
    <property type="entry name" value="TRANSMEMBRANE PROTEIN 33"/>
    <property type="match status" value="1"/>
</dbReference>
<feature type="transmembrane region" description="Helical" evidence="6">
    <location>
        <begin position="203"/>
        <end position="225"/>
    </location>
</feature>
<dbReference type="EMBL" id="CP015061">
    <property type="protein sequence ID" value="QGN18043.1"/>
    <property type="molecule type" value="Genomic_DNA"/>
</dbReference>
<evidence type="ECO:0000256" key="4">
    <source>
        <dbReference type="ARBA" id="ARBA00023136"/>
    </source>
</evidence>
<proteinExistence type="predicted"/>
<feature type="transmembrane region" description="Helical" evidence="6">
    <location>
        <begin position="38"/>
        <end position="56"/>
    </location>
</feature>